<dbReference type="PANTHER" id="PTHR30487:SF0">
    <property type="entry name" value="PREPILIN LEADER PEPTIDASE_N-METHYLTRANSFERASE-RELATED"/>
    <property type="match status" value="1"/>
</dbReference>
<keyword evidence="4" id="KW-0997">Cell inner membrane</keyword>
<dbReference type="Gene3D" id="1.20.120.1220">
    <property type="match status" value="1"/>
</dbReference>
<sequence length="269" mass="28428">MQPCRFKTLHQLPIGRGEQEYRLVFWLPPLLVAPFAGSVAGVMVRRLPAGRPVGMARSACDHCNQTLAPRDLIPLISIALLRGRCRTCGGPIARFHLAIELAAVAITLWAISATRTPSELWTACGLGWTLLALAWIDAEHLILPDVLTLPLIIAGLCVTWWLTPAALTAHALGAIAGYLGFRAIALTYRVLRGREGLGAGDAKLLAAAGAWVGLAALPDLILAAGLLGLAVAIAARSPAARSITVWPPGAAIPFGPALALATFIIRLYR</sequence>
<dbReference type="Proteomes" id="UP000186308">
    <property type="component" value="Unassembled WGS sequence"/>
</dbReference>
<dbReference type="GO" id="GO:0008168">
    <property type="term" value="F:methyltransferase activity"/>
    <property type="evidence" value="ECO:0007669"/>
    <property type="project" value="UniProtKB-KW"/>
</dbReference>
<keyword evidence="7 10" id="KW-0472">Membrane</keyword>
<dbReference type="EMBL" id="FTNE01000011">
    <property type="protein sequence ID" value="SIQ90780.1"/>
    <property type="molecule type" value="Genomic_DNA"/>
</dbReference>
<dbReference type="PRINTS" id="PR00864">
    <property type="entry name" value="PREPILNPTASE"/>
</dbReference>
<evidence type="ECO:0000259" key="11">
    <source>
        <dbReference type="Pfam" id="PF01478"/>
    </source>
</evidence>
<keyword evidence="9" id="KW-0645">Protease</keyword>
<evidence type="ECO:0000259" key="12">
    <source>
        <dbReference type="Pfam" id="PF06750"/>
    </source>
</evidence>
<keyword evidence="6 10" id="KW-1133">Transmembrane helix</keyword>
<dbReference type="EC" id="2.1.1.-" evidence="9"/>
<comment type="function">
    <text evidence="9">Plays an essential role in type IV pili and type II pseudopili formation by proteolytically removing the leader sequence from substrate proteins and subsequently monomethylating the alpha-amino group of the newly exposed N-terminal phenylalanine.</text>
</comment>
<keyword evidence="9" id="KW-0808">Transferase</keyword>
<keyword evidence="9" id="KW-0378">Hydrolase</keyword>
<keyword evidence="5 9" id="KW-0812">Transmembrane</keyword>
<feature type="transmembrane region" description="Helical" evidence="10">
    <location>
        <begin position="203"/>
        <end position="233"/>
    </location>
</feature>
<feature type="transmembrane region" description="Helical" evidence="10">
    <location>
        <begin position="143"/>
        <end position="163"/>
    </location>
</feature>
<feature type="domain" description="Prepilin peptidase A24 N-terminal" evidence="12">
    <location>
        <begin position="34"/>
        <end position="110"/>
    </location>
</feature>
<evidence type="ECO:0000256" key="1">
    <source>
        <dbReference type="ARBA" id="ARBA00004429"/>
    </source>
</evidence>
<evidence type="ECO:0000256" key="9">
    <source>
        <dbReference type="RuleBase" id="RU003794"/>
    </source>
</evidence>
<keyword evidence="14" id="KW-1185">Reference proteome</keyword>
<feature type="transmembrane region" description="Helical" evidence="10">
    <location>
        <begin position="169"/>
        <end position="191"/>
    </location>
</feature>
<dbReference type="PANTHER" id="PTHR30487">
    <property type="entry name" value="TYPE 4 PREPILIN-LIKE PROTEINS LEADER PEPTIDE-PROCESSING ENZYME"/>
    <property type="match status" value="1"/>
</dbReference>
<dbReference type="OrthoDB" id="9789291at2"/>
<protein>
    <recommendedName>
        <fullName evidence="9">Prepilin leader peptidase/N-methyltransferase</fullName>
        <ecNumber evidence="9">2.1.1.-</ecNumber>
        <ecNumber evidence="9">3.4.23.43</ecNumber>
    </recommendedName>
</protein>
<proteinExistence type="inferred from homology"/>
<keyword evidence="9" id="KW-0489">Methyltransferase</keyword>
<evidence type="ECO:0000313" key="14">
    <source>
        <dbReference type="Proteomes" id="UP000186308"/>
    </source>
</evidence>
<keyword evidence="3" id="KW-1003">Cell membrane</keyword>
<keyword evidence="9" id="KW-0511">Multifunctional enzyme</keyword>
<evidence type="ECO:0000256" key="8">
    <source>
        <dbReference type="RuleBase" id="RU003793"/>
    </source>
</evidence>
<gene>
    <name evidence="13" type="ORF">SAMN05421828_11198</name>
</gene>
<dbReference type="InterPro" id="IPR014032">
    <property type="entry name" value="Peptidase_A24A_bac"/>
</dbReference>
<dbReference type="GO" id="GO:0004190">
    <property type="term" value="F:aspartic-type endopeptidase activity"/>
    <property type="evidence" value="ECO:0007669"/>
    <property type="project" value="UniProtKB-EC"/>
</dbReference>
<dbReference type="GO" id="GO:0032259">
    <property type="term" value="P:methylation"/>
    <property type="evidence" value="ECO:0007669"/>
    <property type="project" value="UniProtKB-KW"/>
</dbReference>
<evidence type="ECO:0000256" key="2">
    <source>
        <dbReference type="ARBA" id="ARBA00005801"/>
    </source>
</evidence>
<dbReference type="InterPro" id="IPR010627">
    <property type="entry name" value="Prepilin_pept_A24_N"/>
</dbReference>
<dbReference type="EC" id="3.4.23.43" evidence="9"/>
<dbReference type="GO" id="GO:0006465">
    <property type="term" value="P:signal peptide processing"/>
    <property type="evidence" value="ECO:0007669"/>
    <property type="project" value="TreeGrafter"/>
</dbReference>
<dbReference type="GO" id="GO:0005886">
    <property type="term" value="C:plasma membrane"/>
    <property type="evidence" value="ECO:0007669"/>
    <property type="project" value="UniProtKB-SubCell"/>
</dbReference>
<evidence type="ECO:0000256" key="10">
    <source>
        <dbReference type="SAM" id="Phobius"/>
    </source>
</evidence>
<evidence type="ECO:0000256" key="4">
    <source>
        <dbReference type="ARBA" id="ARBA00022519"/>
    </source>
</evidence>
<feature type="transmembrane region" description="Helical" evidence="10">
    <location>
        <begin position="118"/>
        <end position="136"/>
    </location>
</feature>
<evidence type="ECO:0000256" key="7">
    <source>
        <dbReference type="ARBA" id="ARBA00023136"/>
    </source>
</evidence>
<evidence type="ECO:0000313" key="13">
    <source>
        <dbReference type="EMBL" id="SIQ90780.1"/>
    </source>
</evidence>
<dbReference type="Pfam" id="PF06750">
    <property type="entry name" value="A24_N_bact"/>
    <property type="match status" value="1"/>
</dbReference>
<accession>A0A8G2CL25</accession>
<dbReference type="InterPro" id="IPR000045">
    <property type="entry name" value="Prepilin_IV_endopep_pep"/>
</dbReference>
<evidence type="ECO:0000256" key="3">
    <source>
        <dbReference type="ARBA" id="ARBA00022475"/>
    </source>
</evidence>
<comment type="catalytic activity">
    <reaction evidence="9">
        <text>Typically cleaves a -Gly-|-Phe- bond to release an N-terminal, basic peptide of 5-8 residues from type IV prepilin, and then N-methylates the new N-terminal amino group, the methyl donor being S-adenosyl-L-methionine.</text>
        <dbReference type="EC" id="3.4.23.43"/>
    </reaction>
</comment>
<comment type="similarity">
    <text evidence="2 8">Belongs to the peptidase A24 family.</text>
</comment>
<evidence type="ECO:0000256" key="5">
    <source>
        <dbReference type="ARBA" id="ARBA00022692"/>
    </source>
</evidence>
<feature type="domain" description="Prepilin type IV endopeptidase peptidase" evidence="11">
    <location>
        <begin position="126"/>
        <end position="233"/>
    </location>
</feature>
<feature type="transmembrane region" description="Helical" evidence="10">
    <location>
        <begin position="245"/>
        <end position="268"/>
    </location>
</feature>
<organism evidence="13 14">
    <name type="scientific">Acidiphilium rubrum</name>
    <dbReference type="NCBI Taxonomy" id="526"/>
    <lineage>
        <taxon>Bacteria</taxon>
        <taxon>Pseudomonadati</taxon>
        <taxon>Pseudomonadota</taxon>
        <taxon>Alphaproteobacteria</taxon>
        <taxon>Acetobacterales</taxon>
        <taxon>Acidocellaceae</taxon>
        <taxon>Acidiphilium</taxon>
    </lineage>
</organism>
<dbReference type="Pfam" id="PF01478">
    <property type="entry name" value="Peptidase_A24"/>
    <property type="match status" value="1"/>
</dbReference>
<reference evidence="13 14" key="1">
    <citation type="submission" date="2017-01" db="EMBL/GenBank/DDBJ databases">
        <authorList>
            <person name="Varghese N."/>
            <person name="Submissions S."/>
        </authorList>
    </citation>
    <scope>NUCLEOTIDE SEQUENCE [LARGE SCALE GENOMIC DNA]</scope>
    <source>
        <strain evidence="13 14">ATCC 35905</strain>
    </source>
</reference>
<name>A0A8G2CL25_ACIRU</name>
<evidence type="ECO:0000256" key="6">
    <source>
        <dbReference type="ARBA" id="ARBA00022989"/>
    </source>
</evidence>
<comment type="subcellular location">
    <subcellularLocation>
        <location evidence="1">Cell inner membrane</location>
        <topology evidence="1">Multi-pass membrane protein</topology>
    </subcellularLocation>
    <subcellularLocation>
        <location evidence="9">Cell membrane</location>
        <topology evidence="9">Multi-pass membrane protein</topology>
    </subcellularLocation>
</comment>
<comment type="caution">
    <text evidence="13">The sequence shown here is derived from an EMBL/GenBank/DDBJ whole genome shotgun (WGS) entry which is preliminary data.</text>
</comment>
<dbReference type="AlphaFoldDB" id="A0A8G2CL25"/>
<feature type="transmembrane region" description="Helical" evidence="10">
    <location>
        <begin position="92"/>
        <end position="112"/>
    </location>
</feature>
<dbReference type="InterPro" id="IPR050882">
    <property type="entry name" value="Prepilin_peptidase/N-MTase"/>
</dbReference>